<evidence type="ECO:0000313" key="2">
    <source>
        <dbReference type="EMBL" id="KUL42754.1"/>
    </source>
</evidence>
<reference evidence="3" key="1">
    <citation type="submission" date="2015-10" db="EMBL/GenBank/DDBJ databases">
        <authorList>
            <person name="Ju K.-S."/>
            <person name="Doroghazi J.R."/>
            <person name="Metcalf W.W."/>
        </authorList>
    </citation>
    <scope>NUCLEOTIDE SEQUENCE [LARGE SCALE GENOMIC DNA]</scope>
    <source>
        <strain evidence="3">NRRL 3151</strain>
    </source>
</reference>
<keyword evidence="3" id="KW-1185">Reference proteome</keyword>
<evidence type="ECO:0000313" key="3">
    <source>
        <dbReference type="Proteomes" id="UP000053923"/>
    </source>
</evidence>
<protein>
    <submittedName>
        <fullName evidence="2">Uncharacterized protein</fullName>
    </submittedName>
</protein>
<organism evidence="2 3">
    <name type="scientific">Streptomyces regalis</name>
    <dbReference type="NCBI Taxonomy" id="68262"/>
    <lineage>
        <taxon>Bacteria</taxon>
        <taxon>Bacillati</taxon>
        <taxon>Actinomycetota</taxon>
        <taxon>Actinomycetes</taxon>
        <taxon>Kitasatosporales</taxon>
        <taxon>Streptomycetaceae</taxon>
        <taxon>Streptomyces</taxon>
    </lineage>
</organism>
<dbReference type="AntiFam" id="ANF00178">
    <property type="entry name" value="Shadow ORF (opposite dhbF)"/>
</dbReference>
<proteinExistence type="predicted"/>
<feature type="region of interest" description="Disordered" evidence="1">
    <location>
        <begin position="89"/>
        <end position="136"/>
    </location>
</feature>
<evidence type="ECO:0000256" key="1">
    <source>
        <dbReference type="SAM" id="MobiDB-lite"/>
    </source>
</evidence>
<sequence length="136" mass="14733">MRGVDDEGGAGVGQHVFDPRRWIGGVHGQVGGPCLEHAQDRHHQFHAAWQDEGHHVLGPDTPGGQRVREPVGPRVQLPVRQGGVVCHQRDHVGSGSHLGLEQHRYGSGGSPGRGGVTRPEQTPPLIDRQHIQHADR</sequence>
<dbReference type="Proteomes" id="UP000053923">
    <property type="component" value="Unassembled WGS sequence"/>
</dbReference>
<dbReference type="EMBL" id="LLZG01000047">
    <property type="protein sequence ID" value="KUL42754.1"/>
    <property type="molecule type" value="Genomic_DNA"/>
</dbReference>
<gene>
    <name evidence="2" type="ORF">ADL12_08885</name>
</gene>
<feature type="compositionally biased region" description="Gly residues" evidence="1">
    <location>
        <begin position="106"/>
        <end position="115"/>
    </location>
</feature>
<feature type="compositionally biased region" description="Basic and acidic residues" evidence="1">
    <location>
        <begin position="127"/>
        <end position="136"/>
    </location>
</feature>
<name>A0A0X3VDR6_9ACTN</name>
<accession>A0A0X3VDR6</accession>
<comment type="caution">
    <text evidence="2">The sequence shown here is derived from an EMBL/GenBank/DDBJ whole genome shotgun (WGS) entry which is preliminary data.</text>
</comment>
<dbReference type="AlphaFoldDB" id="A0A0X3VDR6"/>